<dbReference type="PANTHER" id="PTHR40547">
    <property type="entry name" value="SLL0298 PROTEIN"/>
    <property type="match status" value="1"/>
</dbReference>
<dbReference type="InParanoid" id="F1Z828"/>
<dbReference type="HOGENOM" id="CLU_1041465_0_0_5"/>
<feature type="domain" description="DUF2062" evidence="2">
    <location>
        <begin position="87"/>
        <end position="236"/>
    </location>
</feature>
<dbReference type="Pfam" id="PF09835">
    <property type="entry name" value="DUF2062"/>
    <property type="match status" value="1"/>
</dbReference>
<keyword evidence="1" id="KW-1133">Transmembrane helix</keyword>
<accession>F1Z828</accession>
<evidence type="ECO:0000313" key="3">
    <source>
        <dbReference type="EMBL" id="EGD59197.1"/>
    </source>
</evidence>
<dbReference type="PANTHER" id="PTHR40547:SF1">
    <property type="entry name" value="SLL0298 PROTEIN"/>
    <property type="match status" value="1"/>
</dbReference>
<gene>
    <name evidence="3" type="ORF">Y88_1259</name>
</gene>
<sequence>MMWVNREGRRLSRARSCKNGPEFDFRRFMPNLCDIMIVRGARFIFAQGRKDYTGAEHFALPVSVMFSRLIEWGRSQVPTRERLERNRFVAPLAAKPELWRFTRRTVPRGVAIGLFVGIFLMVPGLQVVGAALLCLPFRANIPIAAITTFVSLPPTVLFVFLPAAAEIGNRFGYHADLATVTGFIARGATPAEWLAWGESDAAPAIGLGLILLALAAAVLGHVIASRVWRWRVMRRRQLRQGQLRRPGRLALGDSRDATLVGAGQVDA</sequence>
<dbReference type="EMBL" id="AEWJ01000037">
    <property type="protein sequence ID" value="EGD59197.1"/>
    <property type="molecule type" value="Genomic_DNA"/>
</dbReference>
<dbReference type="STRING" id="983920.Y88_1259"/>
<evidence type="ECO:0000313" key="4">
    <source>
        <dbReference type="Proteomes" id="UP000004728"/>
    </source>
</evidence>
<dbReference type="Proteomes" id="UP000004728">
    <property type="component" value="Unassembled WGS sequence"/>
</dbReference>
<feature type="transmembrane region" description="Helical" evidence="1">
    <location>
        <begin position="139"/>
        <end position="165"/>
    </location>
</feature>
<keyword evidence="4" id="KW-1185">Reference proteome</keyword>
<comment type="caution">
    <text evidence="3">The sequence shown here is derived from an EMBL/GenBank/DDBJ whole genome shotgun (WGS) entry which is preliminary data.</text>
</comment>
<feature type="transmembrane region" description="Helical" evidence="1">
    <location>
        <begin position="202"/>
        <end position="228"/>
    </location>
</feature>
<dbReference type="eggNOG" id="COG3216">
    <property type="taxonomic scope" value="Bacteria"/>
</dbReference>
<keyword evidence="1" id="KW-0812">Transmembrane</keyword>
<evidence type="ECO:0000259" key="2">
    <source>
        <dbReference type="Pfam" id="PF09835"/>
    </source>
</evidence>
<keyword evidence="1" id="KW-0472">Membrane</keyword>
<dbReference type="InterPro" id="IPR018639">
    <property type="entry name" value="DUF2062"/>
</dbReference>
<name>F1Z828_9SPHN</name>
<organism evidence="3 4">
    <name type="scientific">Novosphingobium nitrogenifigens DSM 19370</name>
    <dbReference type="NCBI Taxonomy" id="983920"/>
    <lineage>
        <taxon>Bacteria</taxon>
        <taxon>Pseudomonadati</taxon>
        <taxon>Pseudomonadota</taxon>
        <taxon>Alphaproteobacteria</taxon>
        <taxon>Sphingomonadales</taxon>
        <taxon>Sphingomonadaceae</taxon>
        <taxon>Novosphingobium</taxon>
    </lineage>
</organism>
<feature type="transmembrane region" description="Helical" evidence="1">
    <location>
        <begin position="177"/>
        <end position="196"/>
    </location>
</feature>
<reference evidence="3 4" key="1">
    <citation type="journal article" date="2012" name="J. Bacteriol.">
        <title>Draft Genome Sequence of Novosphingobium nitrogenifigens Y88T.</title>
        <authorList>
            <person name="Strabala T.J."/>
            <person name="Macdonald L."/>
            <person name="Liu V."/>
            <person name="Smit A.M."/>
        </authorList>
    </citation>
    <scope>NUCLEOTIDE SEQUENCE [LARGE SCALE GENOMIC DNA]</scope>
    <source>
        <strain evidence="3 4">DSM 19370</strain>
    </source>
</reference>
<proteinExistence type="predicted"/>
<feature type="transmembrane region" description="Helical" evidence="1">
    <location>
        <begin position="110"/>
        <end position="133"/>
    </location>
</feature>
<dbReference type="AlphaFoldDB" id="F1Z828"/>
<protein>
    <recommendedName>
        <fullName evidence="2">DUF2062 domain-containing protein</fullName>
    </recommendedName>
</protein>
<evidence type="ECO:0000256" key="1">
    <source>
        <dbReference type="SAM" id="Phobius"/>
    </source>
</evidence>